<dbReference type="Proteomes" id="UP000541109">
    <property type="component" value="Unassembled WGS sequence"/>
</dbReference>
<reference evidence="12 13" key="1">
    <citation type="submission" date="2020-07" db="EMBL/GenBank/DDBJ databases">
        <title>Stappia sp., F7233, whole genome shotgun sequencing project.</title>
        <authorList>
            <person name="Jiang S."/>
            <person name="Liu Z.W."/>
            <person name="Du Z.J."/>
        </authorList>
    </citation>
    <scope>NUCLEOTIDE SEQUENCE [LARGE SCALE GENOMIC DNA]</scope>
    <source>
        <strain evidence="12 13">F7233</strain>
    </source>
</reference>
<evidence type="ECO:0000256" key="10">
    <source>
        <dbReference type="SAM" id="MobiDB-lite"/>
    </source>
</evidence>
<dbReference type="GO" id="GO:0006508">
    <property type="term" value="P:proteolysis"/>
    <property type="evidence" value="ECO:0007669"/>
    <property type="project" value="InterPro"/>
</dbReference>
<evidence type="ECO:0000256" key="4">
    <source>
        <dbReference type="ARBA" id="ARBA00022960"/>
    </source>
</evidence>
<organism evidence="12 13">
    <name type="scientific">Stappia albiluteola</name>
    <dbReference type="NCBI Taxonomy" id="2758565"/>
    <lineage>
        <taxon>Bacteria</taxon>
        <taxon>Pseudomonadati</taxon>
        <taxon>Pseudomonadota</taxon>
        <taxon>Alphaproteobacteria</taxon>
        <taxon>Hyphomicrobiales</taxon>
        <taxon>Stappiaceae</taxon>
        <taxon>Stappia</taxon>
    </lineage>
</organism>
<dbReference type="PANTHER" id="PTHR21581:SF6">
    <property type="entry name" value="TRAFFICKING PROTEIN PARTICLE COMPLEX SUBUNIT 12"/>
    <property type="match status" value="1"/>
</dbReference>
<evidence type="ECO:0000259" key="11">
    <source>
        <dbReference type="Pfam" id="PF00768"/>
    </source>
</evidence>
<dbReference type="GO" id="GO:0008360">
    <property type="term" value="P:regulation of cell shape"/>
    <property type="evidence" value="ECO:0007669"/>
    <property type="project" value="UniProtKB-KW"/>
</dbReference>
<dbReference type="Gene3D" id="3.40.710.10">
    <property type="entry name" value="DD-peptidase/beta-lactamase superfamily"/>
    <property type="match status" value="1"/>
</dbReference>
<sequence length="541" mass="57761">MFSQTDTFRGIPRDRNWRIRAAEGFATHPRNRVNVEGAPLLPCRLPAGFCQYPCAAVRPGHEDSVPFRFLKVFQFSRRSASVIVPAFLALTAATVSSAPSRADVGAWIVLDAQTGDVLDEKDATRPWYPASITKLMTAYVAFKAIREGRMALNSAVTVSANANAEPPSKMGFKVGTRLTLESALKMMLIKSANDIAVAVAESVGGTEQAFIDQMNAEAQRLGLRATHFVNPHGLPDNRQLSSARDLGIISMALWREFPEYRDYYNHVGFRFGKKLLRSANREYLQRVPGANGLKTGYICNSGYNVAVSATRGGRTVMAVILGAGSGLERLAASRELIDKGFRKRGGRSITSLTEIEGSPPPDGYCKSNPRLDAEELVARYGGGAPRKPSLAGLLSYGGNHDRQGSRIIPGIDVSTSDGDEEDIDVPKKGNKVDWGRIMDDIVGPRVNAADPIAVALGSPVLPKLEEVVRDSGSDVGRPEPKPAQAGASVLAPVPAAAPAVPPGAIANPGISSAGKSEANPGSIFRGTVSPKTPFPLVKPQQ</sequence>
<keyword evidence="3" id="KW-0378">Hydrolase</keyword>
<evidence type="ECO:0000256" key="3">
    <source>
        <dbReference type="ARBA" id="ARBA00022801"/>
    </source>
</evidence>
<accession>A0A839AJ26</accession>
<feature type="active site" description="Proton acceptor" evidence="7">
    <location>
        <position position="134"/>
    </location>
</feature>
<dbReference type="InterPro" id="IPR018044">
    <property type="entry name" value="Peptidase_S11"/>
</dbReference>
<evidence type="ECO:0000256" key="6">
    <source>
        <dbReference type="ARBA" id="ARBA00023316"/>
    </source>
</evidence>
<evidence type="ECO:0000256" key="8">
    <source>
        <dbReference type="PIRSR" id="PIRSR618044-2"/>
    </source>
</evidence>
<dbReference type="Pfam" id="PF00768">
    <property type="entry name" value="Peptidase_S11"/>
    <property type="match status" value="1"/>
</dbReference>
<feature type="region of interest" description="Disordered" evidence="10">
    <location>
        <begin position="500"/>
        <end position="541"/>
    </location>
</feature>
<dbReference type="GO" id="GO:0009252">
    <property type="term" value="P:peptidoglycan biosynthetic process"/>
    <property type="evidence" value="ECO:0007669"/>
    <property type="project" value="UniProtKB-KW"/>
</dbReference>
<dbReference type="GO" id="GO:0009002">
    <property type="term" value="F:serine-type D-Ala-D-Ala carboxypeptidase activity"/>
    <property type="evidence" value="ECO:0007669"/>
    <property type="project" value="InterPro"/>
</dbReference>
<dbReference type="InterPro" id="IPR001967">
    <property type="entry name" value="Peptidase_S11_N"/>
</dbReference>
<evidence type="ECO:0000256" key="7">
    <source>
        <dbReference type="PIRSR" id="PIRSR618044-1"/>
    </source>
</evidence>
<dbReference type="SUPFAM" id="SSF56601">
    <property type="entry name" value="beta-lactamase/transpeptidase-like"/>
    <property type="match status" value="1"/>
</dbReference>
<comment type="caution">
    <text evidence="12">The sequence shown here is derived from an EMBL/GenBank/DDBJ whole genome shotgun (WGS) entry which is preliminary data.</text>
</comment>
<proteinExistence type="inferred from homology"/>
<keyword evidence="12" id="KW-0645">Protease</keyword>
<name>A0A839AJ26_9HYPH</name>
<comment type="similarity">
    <text evidence="1 9">Belongs to the peptidase S11 family.</text>
</comment>
<dbReference type="PRINTS" id="PR00725">
    <property type="entry name" value="DADACBPTASE1"/>
</dbReference>
<dbReference type="EMBL" id="JACFXV010000064">
    <property type="protein sequence ID" value="MBA5778934.1"/>
    <property type="molecule type" value="Genomic_DNA"/>
</dbReference>
<feature type="domain" description="Peptidase S11 D-alanyl-D-alanine carboxypeptidase A N-terminal" evidence="11">
    <location>
        <begin position="98"/>
        <end position="323"/>
    </location>
</feature>
<feature type="compositionally biased region" description="Low complexity" evidence="10">
    <location>
        <begin position="500"/>
        <end position="509"/>
    </location>
</feature>
<keyword evidence="5" id="KW-0573">Peptidoglycan synthesis</keyword>
<keyword evidence="13" id="KW-1185">Reference proteome</keyword>
<dbReference type="GO" id="GO:0071555">
    <property type="term" value="P:cell wall organization"/>
    <property type="evidence" value="ECO:0007669"/>
    <property type="project" value="UniProtKB-KW"/>
</dbReference>
<evidence type="ECO:0000313" key="12">
    <source>
        <dbReference type="EMBL" id="MBA5778934.1"/>
    </source>
</evidence>
<keyword evidence="12" id="KW-0121">Carboxypeptidase</keyword>
<keyword evidence="6" id="KW-0961">Cell wall biogenesis/degradation</keyword>
<dbReference type="InterPro" id="IPR012338">
    <property type="entry name" value="Beta-lactam/transpept-like"/>
</dbReference>
<evidence type="ECO:0000256" key="5">
    <source>
        <dbReference type="ARBA" id="ARBA00022984"/>
    </source>
</evidence>
<feature type="region of interest" description="Disordered" evidence="10">
    <location>
        <begin position="405"/>
        <end position="427"/>
    </location>
</feature>
<keyword evidence="2" id="KW-0732">Signal</keyword>
<dbReference type="PANTHER" id="PTHR21581">
    <property type="entry name" value="D-ALANYL-D-ALANINE CARBOXYPEPTIDASE"/>
    <property type="match status" value="1"/>
</dbReference>
<evidence type="ECO:0000313" key="13">
    <source>
        <dbReference type="Proteomes" id="UP000541109"/>
    </source>
</evidence>
<keyword evidence="4" id="KW-0133">Cell shape</keyword>
<gene>
    <name evidence="12" type="ORF">H2509_17540</name>
</gene>
<evidence type="ECO:0000256" key="9">
    <source>
        <dbReference type="RuleBase" id="RU004016"/>
    </source>
</evidence>
<feature type="active site" description="Acyl-ester intermediate" evidence="7">
    <location>
        <position position="131"/>
    </location>
</feature>
<evidence type="ECO:0000256" key="2">
    <source>
        <dbReference type="ARBA" id="ARBA00022729"/>
    </source>
</evidence>
<evidence type="ECO:0000256" key="1">
    <source>
        <dbReference type="ARBA" id="ARBA00007164"/>
    </source>
</evidence>
<protein>
    <submittedName>
        <fullName evidence="12">D-alanyl-D-alanine carboxypeptidase</fullName>
    </submittedName>
</protein>
<feature type="active site" evidence="7">
    <location>
        <position position="191"/>
    </location>
</feature>
<feature type="binding site" evidence="8">
    <location>
        <position position="294"/>
    </location>
    <ligand>
        <name>substrate</name>
    </ligand>
</feature>
<dbReference type="AlphaFoldDB" id="A0A839AJ26"/>